<feature type="compositionally biased region" description="Acidic residues" evidence="1">
    <location>
        <begin position="108"/>
        <end position="117"/>
    </location>
</feature>
<feature type="domain" description="Helicase-associated" evidence="2">
    <location>
        <begin position="274"/>
        <end position="320"/>
    </location>
</feature>
<proteinExistence type="predicted"/>
<dbReference type="InterPro" id="IPR005114">
    <property type="entry name" value="Helicase_assoc"/>
</dbReference>
<name>A0A7S3KY82_9STRA</name>
<feature type="region of interest" description="Disordered" evidence="1">
    <location>
        <begin position="1"/>
        <end position="153"/>
    </location>
</feature>
<evidence type="ECO:0000259" key="2">
    <source>
        <dbReference type="Pfam" id="PF03457"/>
    </source>
</evidence>
<feature type="compositionally biased region" description="Polar residues" evidence="1">
    <location>
        <begin position="73"/>
        <end position="87"/>
    </location>
</feature>
<dbReference type="AlphaFoldDB" id="A0A7S3KY82"/>
<dbReference type="Gene3D" id="6.10.140.530">
    <property type="match status" value="1"/>
</dbReference>
<sequence length="341" mass="37348">MTSTHHDDDEEIEESDYAKSVEFVTESHSMGNGDDDDNHHGYDGGEGDNDDDGGGEGGQDEQDPPSRVDSERTNSTTTTMFSASSLPSLEGIDLVSATRPSFSSLPPNDDDDGEDTMEPSTVVTEDRNYANNESPPPFRTTAKPLPASPRLPTATYGNQVVRQSKAASFLSTPFRKKRAVEAVATPSTCSASVNSSTTTWTTGETLRKRARRVGQGTEHNHHQPMTTTTIPKGPSEDVTDTVSLESSHHPAQDTVASCAPTSSIPLNLQHHSKHDEKWFAMFEQLKEYQRAHGDTLVPQTFAPNRRLGRWVHYQRGEFASKLVVVLVGITCKCQRAVYLTQ</sequence>
<dbReference type="Pfam" id="PF03457">
    <property type="entry name" value="HA"/>
    <property type="match status" value="1"/>
</dbReference>
<feature type="compositionally biased region" description="Polar residues" evidence="1">
    <location>
        <begin position="118"/>
        <end position="133"/>
    </location>
</feature>
<reference evidence="3" key="1">
    <citation type="submission" date="2021-01" db="EMBL/GenBank/DDBJ databases">
        <authorList>
            <person name="Corre E."/>
            <person name="Pelletier E."/>
            <person name="Niang G."/>
            <person name="Scheremetjew M."/>
            <person name="Finn R."/>
            <person name="Kale V."/>
            <person name="Holt S."/>
            <person name="Cochrane G."/>
            <person name="Meng A."/>
            <person name="Brown T."/>
            <person name="Cohen L."/>
        </authorList>
    </citation>
    <scope>NUCLEOTIDE SEQUENCE</scope>
    <source>
        <strain evidence="3">CCMP127</strain>
    </source>
</reference>
<protein>
    <recommendedName>
        <fullName evidence="2">Helicase-associated domain-containing protein</fullName>
    </recommendedName>
</protein>
<feature type="region of interest" description="Disordered" evidence="1">
    <location>
        <begin position="214"/>
        <end position="255"/>
    </location>
</feature>
<feature type="compositionally biased region" description="Acidic residues" evidence="1">
    <location>
        <begin position="45"/>
        <end position="63"/>
    </location>
</feature>
<organism evidence="3">
    <name type="scientific">Amphora coffeiformis</name>
    <dbReference type="NCBI Taxonomy" id="265554"/>
    <lineage>
        <taxon>Eukaryota</taxon>
        <taxon>Sar</taxon>
        <taxon>Stramenopiles</taxon>
        <taxon>Ochrophyta</taxon>
        <taxon>Bacillariophyta</taxon>
        <taxon>Bacillariophyceae</taxon>
        <taxon>Bacillariophycidae</taxon>
        <taxon>Thalassiophysales</taxon>
        <taxon>Catenulaceae</taxon>
        <taxon>Amphora</taxon>
    </lineage>
</organism>
<gene>
    <name evidence="3" type="ORF">ACOF00016_LOCUS407</name>
</gene>
<evidence type="ECO:0000256" key="1">
    <source>
        <dbReference type="SAM" id="MobiDB-lite"/>
    </source>
</evidence>
<accession>A0A7S3KY82</accession>
<evidence type="ECO:0000313" key="3">
    <source>
        <dbReference type="EMBL" id="CAE0402112.1"/>
    </source>
</evidence>
<dbReference type="EMBL" id="HBIM01000465">
    <property type="protein sequence ID" value="CAE0402112.1"/>
    <property type="molecule type" value="Transcribed_RNA"/>
</dbReference>